<sequence>MAKKKQQQQPKAAAVPSSENDELEDDDDESVEDVELELLQVDLGDMIKMKQILDETVAAAIMERLEEDHRLDNIKLSLMTAACLFAMVAQFAPVPFPDSRPILGVCCCCYFFLSGIMQLITTFIDKDSILLTKPISEATKKRGDKKPSLLQKEKIRVRTQFPRFSEFYTLILEYQEEPEKKPMVEAKWSVGQFFDEEGFFDEVGLQKSVLSLLTRLEKGENDKKKKKTE</sequence>
<keyword evidence="6 9" id="KW-1133">Transmembrane helix</keyword>
<evidence type="ECO:0000256" key="7">
    <source>
        <dbReference type="ARBA" id="ARBA00023136"/>
    </source>
</evidence>
<dbReference type="Proteomes" id="UP001295423">
    <property type="component" value="Unassembled WGS sequence"/>
</dbReference>
<evidence type="ECO:0000256" key="9">
    <source>
        <dbReference type="RuleBase" id="RU368033"/>
    </source>
</evidence>
<dbReference type="PANTHER" id="PTHR13085">
    <property type="entry name" value="MICROSOMAL SIGNAL PEPTIDASE 25 KDA SUBUNIT"/>
    <property type="match status" value="1"/>
</dbReference>
<dbReference type="GO" id="GO:0045047">
    <property type="term" value="P:protein targeting to ER"/>
    <property type="evidence" value="ECO:0007669"/>
    <property type="project" value="TreeGrafter"/>
</dbReference>
<comment type="caution">
    <text evidence="11">The sequence shown here is derived from an EMBL/GenBank/DDBJ whole genome shotgun (WGS) entry which is preliminary data.</text>
</comment>
<dbReference type="InterPro" id="IPR009582">
    <property type="entry name" value="Spc2/SPCS2"/>
</dbReference>
<comment type="similarity">
    <text evidence="2 9">Belongs to the SPCS2 family.</text>
</comment>
<evidence type="ECO:0000256" key="6">
    <source>
        <dbReference type="ARBA" id="ARBA00022989"/>
    </source>
</evidence>
<keyword evidence="5 9" id="KW-0256">Endoplasmic reticulum</keyword>
<keyword evidence="4 9" id="KW-0812">Transmembrane</keyword>
<dbReference type="Pfam" id="PF06703">
    <property type="entry name" value="SPC25"/>
    <property type="match status" value="1"/>
</dbReference>
<dbReference type="GO" id="GO:0008233">
    <property type="term" value="F:peptidase activity"/>
    <property type="evidence" value="ECO:0007669"/>
    <property type="project" value="UniProtKB-UniRule"/>
</dbReference>
<name>A0AAD2JHG2_9STRA</name>
<feature type="region of interest" description="Disordered" evidence="10">
    <location>
        <begin position="1"/>
        <end position="31"/>
    </location>
</feature>
<organism evidence="11 12">
    <name type="scientific">Cylindrotheca closterium</name>
    <dbReference type="NCBI Taxonomy" id="2856"/>
    <lineage>
        <taxon>Eukaryota</taxon>
        <taxon>Sar</taxon>
        <taxon>Stramenopiles</taxon>
        <taxon>Ochrophyta</taxon>
        <taxon>Bacillariophyta</taxon>
        <taxon>Bacillariophyceae</taxon>
        <taxon>Bacillariophycidae</taxon>
        <taxon>Bacillariales</taxon>
        <taxon>Bacillariaceae</taxon>
        <taxon>Cylindrotheca</taxon>
    </lineage>
</organism>
<gene>
    <name evidence="11" type="ORF">CYCCA115_LOCUS13001</name>
</gene>
<keyword evidence="12" id="KW-1185">Reference proteome</keyword>
<comment type="function">
    <text evidence="8 9">Component of the signal peptidase complex (SPC) which catalyzes the cleavage of N-terminal signal sequences from nascent proteins as they are translocated into the lumen of the endoplasmic reticulum. Enhances the enzymatic activity of SPC and facilitates the interactions between different components of the translocation site.</text>
</comment>
<feature type="compositionally biased region" description="Acidic residues" evidence="10">
    <location>
        <begin position="19"/>
        <end position="31"/>
    </location>
</feature>
<evidence type="ECO:0000256" key="1">
    <source>
        <dbReference type="ARBA" id="ARBA00004477"/>
    </source>
</evidence>
<evidence type="ECO:0000313" key="11">
    <source>
        <dbReference type="EMBL" id="CAJ1951292.1"/>
    </source>
</evidence>
<protein>
    <recommendedName>
        <fullName evidence="3 9">Signal peptidase complex subunit 2</fullName>
    </recommendedName>
</protein>
<feature type="transmembrane region" description="Helical" evidence="9">
    <location>
        <begin position="76"/>
        <end position="96"/>
    </location>
</feature>
<evidence type="ECO:0000313" key="12">
    <source>
        <dbReference type="Proteomes" id="UP001295423"/>
    </source>
</evidence>
<reference evidence="11" key="1">
    <citation type="submission" date="2023-08" db="EMBL/GenBank/DDBJ databases">
        <authorList>
            <person name="Audoor S."/>
            <person name="Bilcke G."/>
        </authorList>
    </citation>
    <scope>NUCLEOTIDE SEQUENCE</scope>
</reference>
<comment type="subcellular location">
    <subcellularLocation>
        <location evidence="1 9">Endoplasmic reticulum membrane</location>
        <topology evidence="1 9">Multi-pass membrane protein</topology>
    </subcellularLocation>
</comment>
<keyword evidence="7 9" id="KW-0472">Membrane</keyword>
<proteinExistence type="inferred from homology"/>
<dbReference type="GO" id="GO:0005787">
    <property type="term" value="C:signal peptidase complex"/>
    <property type="evidence" value="ECO:0007669"/>
    <property type="project" value="UniProtKB-UniRule"/>
</dbReference>
<evidence type="ECO:0000256" key="8">
    <source>
        <dbReference type="ARBA" id="ARBA00045608"/>
    </source>
</evidence>
<evidence type="ECO:0000256" key="5">
    <source>
        <dbReference type="ARBA" id="ARBA00022824"/>
    </source>
</evidence>
<dbReference type="GO" id="GO:0006465">
    <property type="term" value="P:signal peptide processing"/>
    <property type="evidence" value="ECO:0007669"/>
    <property type="project" value="UniProtKB-UniRule"/>
</dbReference>
<dbReference type="PANTHER" id="PTHR13085:SF0">
    <property type="entry name" value="SIGNAL PEPTIDASE COMPLEX SUBUNIT 2"/>
    <property type="match status" value="1"/>
</dbReference>
<dbReference type="AlphaFoldDB" id="A0AAD2JHG2"/>
<evidence type="ECO:0000256" key="2">
    <source>
        <dbReference type="ARBA" id="ARBA00007324"/>
    </source>
</evidence>
<evidence type="ECO:0000256" key="4">
    <source>
        <dbReference type="ARBA" id="ARBA00022692"/>
    </source>
</evidence>
<feature type="transmembrane region" description="Helical" evidence="9">
    <location>
        <begin position="102"/>
        <end position="124"/>
    </location>
</feature>
<accession>A0AAD2JHG2</accession>
<evidence type="ECO:0000256" key="3">
    <source>
        <dbReference type="ARBA" id="ARBA00017057"/>
    </source>
</evidence>
<dbReference type="EMBL" id="CAKOGP040001781">
    <property type="protein sequence ID" value="CAJ1951292.1"/>
    <property type="molecule type" value="Genomic_DNA"/>
</dbReference>
<evidence type="ECO:0000256" key="10">
    <source>
        <dbReference type="SAM" id="MobiDB-lite"/>
    </source>
</evidence>
<feature type="compositionally biased region" description="Low complexity" evidence="10">
    <location>
        <begin position="7"/>
        <end position="18"/>
    </location>
</feature>